<proteinExistence type="predicted"/>
<dbReference type="RefSeq" id="WP_244717297.1">
    <property type="nucleotide sequence ID" value="NZ_CP095049.1"/>
</dbReference>
<protein>
    <submittedName>
        <fullName evidence="2">Uncharacterized protein</fullName>
    </submittedName>
</protein>
<evidence type="ECO:0000256" key="1">
    <source>
        <dbReference type="SAM" id="MobiDB-lite"/>
    </source>
</evidence>
<organism evidence="2 3">
    <name type="scientific">Hymenobacter cellulosivorans</name>
    <dbReference type="NCBI Taxonomy" id="2932249"/>
    <lineage>
        <taxon>Bacteria</taxon>
        <taxon>Pseudomonadati</taxon>
        <taxon>Bacteroidota</taxon>
        <taxon>Cytophagia</taxon>
        <taxon>Cytophagales</taxon>
        <taxon>Hymenobacteraceae</taxon>
        <taxon>Hymenobacter</taxon>
    </lineage>
</organism>
<gene>
    <name evidence="2" type="ORF">MUN80_24435</name>
</gene>
<sequence>MPSTLKPLELQILSILQSGQTLTVRWDCGGDEGFVYTEVNGQEQEFNYEAPNDLAYGMERYLAGLLELPSAGEFQMSGTGRIFQQGPEVILDYESKAYSYEDDSWMEGFSDEDLADMGYTRPTPKEADETEPGAEAETETETETETEDDDAEYLDQEMSDEYSGRRVLFRVE</sequence>
<evidence type="ECO:0000313" key="3">
    <source>
        <dbReference type="Proteomes" id="UP000831785"/>
    </source>
</evidence>
<dbReference type="Proteomes" id="UP000831785">
    <property type="component" value="Chromosome"/>
</dbReference>
<keyword evidence="3" id="KW-1185">Reference proteome</keyword>
<name>A0ABY4FA37_9BACT</name>
<dbReference type="EMBL" id="CP095049">
    <property type="protein sequence ID" value="UOQ52877.1"/>
    <property type="molecule type" value="Genomic_DNA"/>
</dbReference>
<evidence type="ECO:0000313" key="2">
    <source>
        <dbReference type="EMBL" id="UOQ52877.1"/>
    </source>
</evidence>
<feature type="region of interest" description="Disordered" evidence="1">
    <location>
        <begin position="114"/>
        <end position="172"/>
    </location>
</feature>
<reference evidence="2 3" key="1">
    <citation type="submission" date="2022-04" db="EMBL/GenBank/DDBJ databases">
        <title>Hymenobacter sp. isolated from the air.</title>
        <authorList>
            <person name="Won M."/>
            <person name="Lee C.-M."/>
            <person name="Woen H.-Y."/>
            <person name="Kwon S.-W."/>
        </authorList>
    </citation>
    <scope>NUCLEOTIDE SEQUENCE [LARGE SCALE GENOMIC DNA]</scope>
    <source>
        <strain evidence="3">5116 S-27</strain>
    </source>
</reference>
<feature type="compositionally biased region" description="Acidic residues" evidence="1">
    <location>
        <begin position="128"/>
        <end position="160"/>
    </location>
</feature>
<accession>A0ABY4FA37</accession>